<feature type="compositionally biased region" description="Polar residues" evidence="1">
    <location>
        <begin position="462"/>
        <end position="481"/>
    </location>
</feature>
<feature type="compositionally biased region" description="Polar residues" evidence="1">
    <location>
        <begin position="514"/>
        <end position="523"/>
    </location>
</feature>
<dbReference type="OrthoDB" id="3798510at2759"/>
<accession>A0A8E2ELZ1</accession>
<feature type="compositionally biased region" description="Basic residues" evidence="1">
    <location>
        <begin position="91"/>
        <end position="104"/>
    </location>
</feature>
<feature type="compositionally biased region" description="Low complexity" evidence="1">
    <location>
        <begin position="337"/>
        <end position="361"/>
    </location>
</feature>
<feature type="region of interest" description="Disordered" evidence="1">
    <location>
        <begin position="457"/>
        <end position="527"/>
    </location>
</feature>
<proteinExistence type="predicted"/>
<evidence type="ECO:0000256" key="1">
    <source>
        <dbReference type="SAM" id="MobiDB-lite"/>
    </source>
</evidence>
<organism evidence="2 3">
    <name type="scientific">Lepidopterella palustris CBS 459.81</name>
    <dbReference type="NCBI Taxonomy" id="1314670"/>
    <lineage>
        <taxon>Eukaryota</taxon>
        <taxon>Fungi</taxon>
        <taxon>Dikarya</taxon>
        <taxon>Ascomycota</taxon>
        <taxon>Pezizomycotina</taxon>
        <taxon>Dothideomycetes</taxon>
        <taxon>Pleosporomycetidae</taxon>
        <taxon>Mytilinidiales</taxon>
        <taxon>Argynnaceae</taxon>
        <taxon>Lepidopterella</taxon>
    </lineage>
</organism>
<name>A0A8E2ELZ1_9PEZI</name>
<feature type="region of interest" description="Disordered" evidence="1">
    <location>
        <begin position="329"/>
        <end position="433"/>
    </location>
</feature>
<keyword evidence="3" id="KW-1185">Reference proteome</keyword>
<dbReference type="AlphaFoldDB" id="A0A8E2ELZ1"/>
<dbReference type="Proteomes" id="UP000250266">
    <property type="component" value="Unassembled WGS sequence"/>
</dbReference>
<sequence length="637" mass="69175">MTHGYKYPSIPEKTSLKQLCPSTKPFKEARCRECRIWEPPVDLESVPRMPCAHRRNSNPTENRFSILAHLDQQSNQTKWAFDFVAPPKPIPARRRGKRGGRNARSKVERSGRHDVFGEFFANLPSAAPRQDSHAADKAVLVSQRQHDFESQRQLGTEGKTEGSPSLMATLGHPAAFSTVSAVGRKDGVDASLPEPIQGRLMQNDIAQAEMSTPDYKRKESGIHRHSVFLNALEMNTPSKPSPVAQIPDRAKPPVHSKLPVPFKPRPPVAIPNIFQQKAAASAATAAWRALASQKAASPPLTITWPPKSNSPVLSSSPLAITPPLASSPELIRSPARSPFGSLTSSSQLSISPPLSLPHTSSPIPPPRPIPSPFVPFAGHWNPALRPSSSPTPDLPSPPNSAPTIKRSPPPQVPPRPRPIITTPQPDISTKSTDASLPRFLSMGHANPCWCRDEASPTFHSPAASSTQSIAHSTDPSLSDPASTFERIAPEESDEEGWTVVLPTSRIGKPPRPQPNTASRNSQQPHKDTQTLDAQCWDCVGQLVAKEQRGLLIEEDLRVTQPRGRTLESKGQEMAKEQGGCGIGLAVSGGTDNVMLEDWNEGQCETCERWSCLCEWPSLTEAAELKALGVQGEKKNTA</sequence>
<dbReference type="EMBL" id="KV744806">
    <property type="protein sequence ID" value="OCK86331.1"/>
    <property type="molecule type" value="Genomic_DNA"/>
</dbReference>
<reference evidence="2 3" key="1">
    <citation type="journal article" date="2016" name="Nat. Commun.">
        <title>Ectomycorrhizal ecology is imprinted in the genome of the dominant symbiotic fungus Cenococcum geophilum.</title>
        <authorList>
            <consortium name="DOE Joint Genome Institute"/>
            <person name="Peter M."/>
            <person name="Kohler A."/>
            <person name="Ohm R.A."/>
            <person name="Kuo A."/>
            <person name="Krutzmann J."/>
            <person name="Morin E."/>
            <person name="Arend M."/>
            <person name="Barry K.W."/>
            <person name="Binder M."/>
            <person name="Choi C."/>
            <person name="Clum A."/>
            <person name="Copeland A."/>
            <person name="Grisel N."/>
            <person name="Haridas S."/>
            <person name="Kipfer T."/>
            <person name="LaButti K."/>
            <person name="Lindquist E."/>
            <person name="Lipzen A."/>
            <person name="Maire R."/>
            <person name="Meier B."/>
            <person name="Mihaltcheva S."/>
            <person name="Molinier V."/>
            <person name="Murat C."/>
            <person name="Poggeler S."/>
            <person name="Quandt C.A."/>
            <person name="Sperisen C."/>
            <person name="Tritt A."/>
            <person name="Tisserant E."/>
            <person name="Crous P.W."/>
            <person name="Henrissat B."/>
            <person name="Nehls U."/>
            <person name="Egli S."/>
            <person name="Spatafora J.W."/>
            <person name="Grigoriev I.V."/>
            <person name="Martin F.M."/>
        </authorList>
    </citation>
    <scope>NUCLEOTIDE SEQUENCE [LARGE SCALE GENOMIC DNA]</scope>
    <source>
        <strain evidence="2 3">CBS 459.81</strain>
    </source>
</reference>
<feature type="region of interest" description="Disordered" evidence="1">
    <location>
        <begin position="143"/>
        <end position="164"/>
    </location>
</feature>
<feature type="region of interest" description="Disordered" evidence="1">
    <location>
        <begin position="86"/>
        <end position="110"/>
    </location>
</feature>
<evidence type="ECO:0000313" key="3">
    <source>
        <dbReference type="Proteomes" id="UP000250266"/>
    </source>
</evidence>
<evidence type="ECO:0000313" key="2">
    <source>
        <dbReference type="EMBL" id="OCK86331.1"/>
    </source>
</evidence>
<gene>
    <name evidence="2" type="ORF">K432DRAFT_438602</name>
</gene>
<feature type="compositionally biased region" description="Pro residues" evidence="1">
    <location>
        <begin position="407"/>
        <end position="417"/>
    </location>
</feature>
<feature type="compositionally biased region" description="Pro residues" evidence="1">
    <location>
        <begin position="362"/>
        <end position="373"/>
    </location>
</feature>
<protein>
    <submittedName>
        <fullName evidence="2">Uncharacterized protein</fullName>
    </submittedName>
</protein>